<dbReference type="AlphaFoldDB" id="A0A9Q7E9M2"/>
<evidence type="ECO:0000313" key="3">
    <source>
        <dbReference type="Proteomes" id="UP000596202"/>
    </source>
</evidence>
<organism evidence="2 3">
    <name type="scientific">Myroides odoratus</name>
    <name type="common">Flavobacterium odoratum</name>
    <dbReference type="NCBI Taxonomy" id="256"/>
    <lineage>
        <taxon>Bacteria</taxon>
        <taxon>Pseudomonadati</taxon>
        <taxon>Bacteroidota</taxon>
        <taxon>Flavobacteriia</taxon>
        <taxon>Flavobacteriales</taxon>
        <taxon>Flavobacteriaceae</taxon>
        <taxon>Myroides</taxon>
    </lineage>
</organism>
<dbReference type="RefSeq" id="WP_002991150.1">
    <property type="nucleotide sequence ID" value="NZ_CP068108.1"/>
</dbReference>
<evidence type="ECO:0000313" key="2">
    <source>
        <dbReference type="EMBL" id="QQU00993.1"/>
    </source>
</evidence>
<accession>A0A9Q7E9M2</accession>
<proteinExistence type="predicted"/>
<protein>
    <recommendedName>
        <fullName evidence="4">Lipoprotein</fullName>
    </recommendedName>
</protein>
<reference evidence="2 3" key="1">
    <citation type="submission" date="2021-01" db="EMBL/GenBank/DDBJ databases">
        <title>FDA dAtabase for Regulatory Grade micrObial Sequences (FDA-ARGOS): Supporting development and validation of Infectious Disease Dx tests.</title>
        <authorList>
            <person name="Sproer C."/>
            <person name="Gronow S."/>
            <person name="Severitt S."/>
            <person name="Schroder I."/>
            <person name="Tallon L."/>
            <person name="Sadzewicz L."/>
            <person name="Zhao X."/>
            <person name="Boylan J."/>
            <person name="Ott S."/>
            <person name="Bowen H."/>
            <person name="Vavikolanu K."/>
            <person name="Mehta A."/>
            <person name="Aluvathingal J."/>
            <person name="Nadendla S."/>
            <person name="Lowell S."/>
            <person name="Myers T."/>
            <person name="Yan Y."/>
            <person name="Sichtig H."/>
        </authorList>
    </citation>
    <scope>NUCLEOTIDE SEQUENCE [LARGE SCALE GENOMIC DNA]</scope>
    <source>
        <strain evidence="2 3">FDAARGOS_1131</strain>
    </source>
</reference>
<name>A0A9Q7E9M2_MYROD</name>
<dbReference type="PROSITE" id="PS51257">
    <property type="entry name" value="PROKAR_LIPOPROTEIN"/>
    <property type="match status" value="1"/>
</dbReference>
<dbReference type="GeneID" id="93526869"/>
<feature type="signal peptide" evidence="1">
    <location>
        <begin position="1"/>
        <end position="19"/>
    </location>
</feature>
<feature type="chain" id="PRO_5040165352" description="Lipoprotein" evidence="1">
    <location>
        <begin position="20"/>
        <end position="291"/>
    </location>
</feature>
<gene>
    <name evidence="2" type="ORF">I6I88_04355</name>
</gene>
<dbReference type="OrthoDB" id="1464955at2"/>
<evidence type="ECO:0008006" key="4">
    <source>
        <dbReference type="Google" id="ProtNLM"/>
    </source>
</evidence>
<evidence type="ECO:0000256" key="1">
    <source>
        <dbReference type="SAM" id="SignalP"/>
    </source>
</evidence>
<dbReference type="Proteomes" id="UP000596202">
    <property type="component" value="Chromosome"/>
</dbReference>
<dbReference type="EMBL" id="CP068108">
    <property type="protein sequence ID" value="QQU00993.1"/>
    <property type="molecule type" value="Genomic_DNA"/>
</dbReference>
<sequence>MKKVFILGFALLLFSCAQEDTESLNSAESKEVSTVDPLIGYKSPYNDKGSTRLQKDMIEYLFNNETNLTFKIKPFFGLAFFDFEHDNDGTGEFTYRGFQSMADPTGLSYAPHLIANGKQYGNFIPSHYLNPITLVNTTKSIISVAPFHIPVPTSMFYLESEVFDFSQGNPDGVATTRGELTDLSMFGKLYYAEVEVYKNGVLIFETYLKADFPLVNSSSIYSNTGNWRTLYNDSFFGEKMVYNIRTGEICIPNTEESMYTSTEIFDYGAKTYKVGIASTTSKVEVYLKKVK</sequence>
<keyword evidence="1" id="KW-0732">Signal</keyword>